<dbReference type="GO" id="GO:0005654">
    <property type="term" value="C:nucleoplasm"/>
    <property type="evidence" value="ECO:0007669"/>
    <property type="project" value="UniProtKB-ARBA"/>
</dbReference>
<name>A0A139H065_9PEZI</name>
<evidence type="ECO:0000313" key="8">
    <source>
        <dbReference type="EMBL" id="KXS95847.1"/>
    </source>
</evidence>
<dbReference type="GO" id="GO:0005666">
    <property type="term" value="C:RNA polymerase III complex"/>
    <property type="evidence" value="ECO:0007669"/>
    <property type="project" value="UniProtKB-UniRule"/>
</dbReference>
<dbReference type="InterPro" id="IPR036388">
    <property type="entry name" value="WH-like_DNA-bd_sf"/>
</dbReference>
<dbReference type="InterPro" id="IPR007832">
    <property type="entry name" value="RNA_pol_Rpc34"/>
</dbReference>
<dbReference type="FunFam" id="1.10.10.10:FF:000116">
    <property type="entry name" value="DNA-directed RNA polymerase III subunit RPC6"/>
    <property type="match status" value="1"/>
</dbReference>
<evidence type="ECO:0000256" key="4">
    <source>
        <dbReference type="ARBA" id="ARBA00023163"/>
    </source>
</evidence>
<dbReference type="InterPro" id="IPR016049">
    <property type="entry name" value="RNA_pol_Rpc34-like"/>
</dbReference>
<dbReference type="OrthoDB" id="613763at2759"/>
<evidence type="ECO:0000313" key="9">
    <source>
        <dbReference type="Proteomes" id="UP000070133"/>
    </source>
</evidence>
<keyword evidence="5 6" id="KW-0539">Nucleus</keyword>
<dbReference type="Gene3D" id="1.10.10.10">
    <property type="entry name" value="Winged helix-like DNA-binding domain superfamily/Winged helix DNA-binding domain"/>
    <property type="match status" value="1"/>
</dbReference>
<feature type="region of interest" description="Disordered" evidence="7">
    <location>
        <begin position="211"/>
        <end position="246"/>
    </location>
</feature>
<dbReference type="GO" id="GO:0006383">
    <property type="term" value="P:transcription by RNA polymerase III"/>
    <property type="evidence" value="ECO:0007669"/>
    <property type="project" value="UniProtKB-UniRule"/>
</dbReference>
<dbReference type="SUPFAM" id="SSF46785">
    <property type="entry name" value="Winged helix' DNA-binding domain"/>
    <property type="match status" value="1"/>
</dbReference>
<comment type="subcellular location">
    <subcellularLocation>
        <location evidence="1 6">Nucleus</location>
    </subcellularLocation>
</comment>
<dbReference type="PIRSF" id="PIRSF028763">
    <property type="entry name" value="RNA_pol_Rpc34"/>
    <property type="match status" value="1"/>
</dbReference>
<evidence type="ECO:0000256" key="1">
    <source>
        <dbReference type="ARBA" id="ARBA00004123"/>
    </source>
</evidence>
<dbReference type="GO" id="GO:0005737">
    <property type="term" value="C:cytoplasm"/>
    <property type="evidence" value="ECO:0007669"/>
    <property type="project" value="UniProtKB-ARBA"/>
</dbReference>
<dbReference type="Proteomes" id="UP000070133">
    <property type="component" value="Unassembled WGS sequence"/>
</dbReference>
<dbReference type="Pfam" id="PF05158">
    <property type="entry name" value="RNA_pol_Rpc34"/>
    <property type="match status" value="1"/>
</dbReference>
<reference evidence="8 9" key="1">
    <citation type="submission" date="2015-07" db="EMBL/GenBank/DDBJ databases">
        <title>Comparative genomics of the Sigatoka disease complex on banana suggests a link between parallel evolutionary changes in Pseudocercospora fijiensis and Pseudocercospora eumusae and increased virulence on the banana host.</title>
        <authorList>
            <person name="Chang T.-C."/>
            <person name="Salvucci A."/>
            <person name="Crous P.W."/>
            <person name="Stergiopoulos I."/>
        </authorList>
    </citation>
    <scope>NUCLEOTIDE SEQUENCE [LARGE SCALE GENOMIC DNA]</scope>
    <source>
        <strain evidence="8 9">CBS 114824</strain>
    </source>
</reference>
<evidence type="ECO:0000256" key="7">
    <source>
        <dbReference type="SAM" id="MobiDB-lite"/>
    </source>
</evidence>
<comment type="similarity">
    <text evidence="2 6">Belongs to the eukaryotic RPC34/RPC39 RNA polymerase subunit family.</text>
</comment>
<keyword evidence="9" id="KW-1185">Reference proteome</keyword>
<proteinExistence type="inferred from homology"/>
<sequence>MASPDADAKPELSEKQKNINLAEALHKTVADAQANYVDDDGKRSKTFTQDDLLATGIVSSAKELMPLIAHLSKENLFRTVKQQGRLAWNARPREAARQITALDRDERAVYVIVEEAHDKGIWLKDIKKKAQGVAQQSVQKAVNKMEKANLIKSVKSVRHPTQKTYMLSHLVPSEDVIGNSFFDAGDLDESFRDELLNLIVFHVRQMSWGDKDKDAKKGKKKEKQAAISAEDDGDAAGKKRKRTADIEDAGNLKRRSVKLDPEAFSQTIYRAGTHNYPTAEDIHNFLVTSNAIKPTKAASLTVHEIQGCIDVLCWDEKLEKIMNGEGTWGYRTVRGVTFKPPGAIYDEYEEVTGTGLTQAPCGRCPVLDLCHEDGPVNPQGCLYFEQWLRPAGPSYRL</sequence>
<comment type="function">
    <text evidence="6">DNA-dependent RNA polymerase catalyzes the transcription of DNA into RNA using the four ribonucleoside triphosphates as substrates. Specific peripheric component of RNA polymerase III which synthesizes small RNAs, such as 5S rRNA and tRNAs.</text>
</comment>
<dbReference type="STRING" id="321146.A0A139H065"/>
<comment type="caution">
    <text evidence="8">The sequence shown here is derived from an EMBL/GenBank/DDBJ whole genome shotgun (WGS) entry which is preliminary data.</text>
</comment>
<protein>
    <recommendedName>
        <fullName evidence="6">DNA-directed RNA polymerase III subunit RPC6</fullName>
        <shortName evidence="6">RNA polymerase III subunit C6</shortName>
    </recommendedName>
</protein>
<gene>
    <name evidence="8" type="ORF">AC578_1177</name>
</gene>
<evidence type="ECO:0000256" key="2">
    <source>
        <dbReference type="ARBA" id="ARBA00011038"/>
    </source>
</evidence>
<evidence type="ECO:0000256" key="5">
    <source>
        <dbReference type="ARBA" id="ARBA00023242"/>
    </source>
</evidence>
<dbReference type="AlphaFoldDB" id="A0A139H065"/>
<organism evidence="8 9">
    <name type="scientific">Pseudocercospora eumusae</name>
    <dbReference type="NCBI Taxonomy" id="321146"/>
    <lineage>
        <taxon>Eukaryota</taxon>
        <taxon>Fungi</taxon>
        <taxon>Dikarya</taxon>
        <taxon>Ascomycota</taxon>
        <taxon>Pezizomycotina</taxon>
        <taxon>Dothideomycetes</taxon>
        <taxon>Dothideomycetidae</taxon>
        <taxon>Mycosphaerellales</taxon>
        <taxon>Mycosphaerellaceae</taxon>
        <taxon>Pseudocercospora</taxon>
    </lineage>
</organism>
<dbReference type="PANTHER" id="PTHR12780">
    <property type="entry name" value="RNA POLYMERASE III DNA DIRECTED , 39KD SUBUNIT-RELATED"/>
    <property type="match status" value="1"/>
</dbReference>
<evidence type="ECO:0000256" key="6">
    <source>
        <dbReference type="PIRNR" id="PIRNR028763"/>
    </source>
</evidence>
<keyword evidence="3 6" id="KW-0240">DNA-directed RNA polymerase</keyword>
<dbReference type="InterPro" id="IPR036390">
    <property type="entry name" value="WH_DNA-bd_sf"/>
</dbReference>
<keyword evidence="4 6" id="KW-0804">Transcription</keyword>
<dbReference type="EMBL" id="LFZN01000197">
    <property type="protein sequence ID" value="KXS95847.1"/>
    <property type="molecule type" value="Genomic_DNA"/>
</dbReference>
<accession>A0A139H065</accession>
<evidence type="ECO:0000256" key="3">
    <source>
        <dbReference type="ARBA" id="ARBA00022478"/>
    </source>
</evidence>